<feature type="region of interest" description="Disordered" evidence="1">
    <location>
        <begin position="37"/>
        <end position="56"/>
    </location>
</feature>
<proteinExistence type="predicted"/>
<protein>
    <recommendedName>
        <fullName evidence="4">GNAT family N-acetyltransferase</fullName>
    </recommendedName>
</protein>
<organism evidence="2 3">
    <name type="scientific">Streptomyces malaysiensis</name>
    <dbReference type="NCBI Taxonomy" id="92644"/>
    <lineage>
        <taxon>Bacteria</taxon>
        <taxon>Bacillati</taxon>
        <taxon>Actinomycetota</taxon>
        <taxon>Actinomycetes</taxon>
        <taxon>Kitasatosporales</taxon>
        <taxon>Streptomycetaceae</taxon>
        <taxon>Streptomyces</taxon>
        <taxon>Streptomyces violaceusniger group</taxon>
    </lineage>
</organism>
<name>A0A2J7Z680_STRMQ</name>
<keyword evidence="3" id="KW-1185">Reference proteome</keyword>
<evidence type="ECO:0000313" key="3">
    <source>
        <dbReference type="Proteomes" id="UP000236520"/>
    </source>
</evidence>
<evidence type="ECO:0000313" key="2">
    <source>
        <dbReference type="EMBL" id="PNG95765.1"/>
    </source>
</evidence>
<evidence type="ECO:0008006" key="4">
    <source>
        <dbReference type="Google" id="ProtNLM"/>
    </source>
</evidence>
<accession>A0A2J7Z680</accession>
<dbReference type="AlphaFoldDB" id="A0A2J7Z680"/>
<evidence type="ECO:0000256" key="1">
    <source>
        <dbReference type="SAM" id="MobiDB-lite"/>
    </source>
</evidence>
<dbReference type="Proteomes" id="UP000236520">
    <property type="component" value="Unassembled WGS sequence"/>
</dbReference>
<dbReference type="EMBL" id="LJIW01000001">
    <property type="protein sequence ID" value="PNG95765.1"/>
    <property type="molecule type" value="Genomic_DNA"/>
</dbReference>
<reference evidence="2 3" key="1">
    <citation type="submission" date="2015-09" db="EMBL/GenBank/DDBJ databases">
        <title>Genome sequence, genome mining and natural product profiling of a biocontrol bacterium Streptomyces malaysiensis F913.</title>
        <authorList>
            <person name="Xu Y."/>
            <person name="Wei J."/>
            <person name="Xie J."/>
            <person name="Li T."/>
            <person name="Zhou Z."/>
        </authorList>
    </citation>
    <scope>NUCLEOTIDE SEQUENCE [LARGE SCALE GENOMIC DNA]</scope>
    <source>
        <strain evidence="2 3">F913</strain>
    </source>
</reference>
<gene>
    <name evidence="2" type="ORF">SMF913_11790</name>
</gene>
<dbReference type="RefSeq" id="WP_349306541.1">
    <property type="nucleotide sequence ID" value="NZ_LJIW01000001.1"/>
</dbReference>
<comment type="caution">
    <text evidence="2">The sequence shown here is derived from an EMBL/GenBank/DDBJ whole genome shotgun (WGS) entry which is preliminary data.</text>
</comment>
<sequence length="56" mass="5975">MTTISVRPLDTEDWTLYRAVRLAALADAPEAFGSTLGRERHGQKAAGECMPPASSA</sequence>